<feature type="transmembrane region" description="Helical" evidence="18">
    <location>
        <begin position="1145"/>
        <end position="1177"/>
    </location>
</feature>
<evidence type="ECO:0000259" key="19">
    <source>
        <dbReference type="SMART" id="SM00823"/>
    </source>
</evidence>
<dbReference type="FunFam" id="2.70.150.10:FF:000014">
    <property type="entry name" value="Calcium-transporting ATPase, putative"/>
    <property type="match status" value="1"/>
</dbReference>
<dbReference type="FunFam" id="1.20.1110.10:FF:000065">
    <property type="entry name" value="Sarcoplasmic/endoplasmic reticulum calcium ATPase 1"/>
    <property type="match status" value="1"/>
</dbReference>
<dbReference type="Pfam" id="PF13246">
    <property type="entry name" value="Cation_ATPase"/>
    <property type="match status" value="1"/>
</dbReference>
<feature type="transmembrane region" description="Helical" evidence="18">
    <location>
        <begin position="2036"/>
        <end position="2059"/>
    </location>
</feature>
<comment type="caution">
    <text evidence="21">The sequence shown here is derived from an EMBL/GenBank/DDBJ whole genome shotgun (WGS) entry which is preliminary data.</text>
</comment>
<feature type="transmembrane region" description="Helical" evidence="18">
    <location>
        <begin position="1422"/>
        <end position="1450"/>
    </location>
</feature>
<reference evidence="21" key="1">
    <citation type="submission" date="2021-01" db="EMBL/GenBank/DDBJ databases">
        <authorList>
            <person name="Kaushik A."/>
        </authorList>
    </citation>
    <scope>NUCLEOTIDE SEQUENCE</scope>
    <source>
        <strain evidence="21">AG4-RS23</strain>
    </source>
</reference>
<keyword evidence="12" id="KW-1278">Translocase</keyword>
<evidence type="ECO:0000256" key="4">
    <source>
        <dbReference type="ARBA" id="ARBA00022450"/>
    </source>
</evidence>
<dbReference type="Pfam" id="PF00689">
    <property type="entry name" value="Cation_ATPase_C"/>
    <property type="match status" value="2"/>
</dbReference>
<dbReference type="FunFam" id="3.40.1110.10:FF:000003">
    <property type="entry name" value="Calcium-transporting ATPase"/>
    <property type="match status" value="1"/>
</dbReference>
<feature type="transmembrane region" description="Helical" evidence="18">
    <location>
        <begin position="1389"/>
        <end position="1410"/>
    </location>
</feature>
<evidence type="ECO:0000256" key="12">
    <source>
        <dbReference type="ARBA" id="ARBA00022967"/>
    </source>
</evidence>
<comment type="subcellular location">
    <subcellularLocation>
        <location evidence="1">Membrane</location>
        <topology evidence="1">Multi-pass membrane protein</topology>
    </subcellularLocation>
</comment>
<dbReference type="GO" id="GO:0005388">
    <property type="term" value="F:P-type calcium transporter activity"/>
    <property type="evidence" value="ECO:0007669"/>
    <property type="project" value="UniProtKB-EC"/>
</dbReference>
<name>A0A8H3CM07_9AGAM</name>
<evidence type="ECO:0000313" key="22">
    <source>
        <dbReference type="Proteomes" id="UP000663861"/>
    </source>
</evidence>
<feature type="domain" description="Cation-transporting P-type ATPase N-terminal" evidence="20">
    <location>
        <begin position="1087"/>
        <end position="1167"/>
    </location>
</feature>
<evidence type="ECO:0000256" key="3">
    <source>
        <dbReference type="ARBA" id="ARBA00022448"/>
    </source>
</evidence>
<dbReference type="SUPFAM" id="SSF47336">
    <property type="entry name" value="ACP-like"/>
    <property type="match status" value="1"/>
</dbReference>
<dbReference type="CDD" id="cd02083">
    <property type="entry name" value="P-type_ATPase_SERCA"/>
    <property type="match status" value="1"/>
</dbReference>
<dbReference type="Gene3D" id="3.40.50.12780">
    <property type="entry name" value="N-terminal domain of ligase-like"/>
    <property type="match status" value="1"/>
</dbReference>
<dbReference type="InterPro" id="IPR001757">
    <property type="entry name" value="P_typ_ATPase"/>
</dbReference>
<dbReference type="SMART" id="SM00831">
    <property type="entry name" value="Cation_ATPase_N"/>
    <property type="match status" value="1"/>
</dbReference>
<dbReference type="FunFam" id="1.20.1110.10:FF:000037">
    <property type="entry name" value="Calcium-transporting ATPase, putative"/>
    <property type="match status" value="1"/>
</dbReference>
<keyword evidence="9" id="KW-0106">Calcium</keyword>
<comment type="similarity">
    <text evidence="16">Belongs to the cation transport ATPase (P-type) (TC 3.A.3) family.</text>
</comment>
<dbReference type="Gene3D" id="3.40.1110.10">
    <property type="entry name" value="Calcium-transporting ATPase, cytoplasmic domain N"/>
    <property type="match status" value="1"/>
</dbReference>
<keyword evidence="5" id="KW-0597">Phosphoprotein</keyword>
<evidence type="ECO:0000256" key="17">
    <source>
        <dbReference type="ARBA" id="ARBA00048694"/>
    </source>
</evidence>
<keyword evidence="15 18" id="KW-0472">Membrane</keyword>
<dbReference type="Pfam" id="PF08282">
    <property type="entry name" value="Hydrolase_3"/>
    <property type="match status" value="1"/>
</dbReference>
<evidence type="ECO:0000256" key="1">
    <source>
        <dbReference type="ARBA" id="ARBA00004141"/>
    </source>
</evidence>
<evidence type="ECO:0000256" key="18">
    <source>
        <dbReference type="SAM" id="Phobius"/>
    </source>
</evidence>
<dbReference type="GO" id="GO:0031177">
    <property type="term" value="F:phosphopantetheine binding"/>
    <property type="evidence" value="ECO:0007669"/>
    <property type="project" value="InterPro"/>
</dbReference>
<dbReference type="SUPFAM" id="SSF56801">
    <property type="entry name" value="Acetyl-CoA synthetase-like"/>
    <property type="match status" value="1"/>
</dbReference>
<dbReference type="InterPro" id="IPR004014">
    <property type="entry name" value="ATPase_P-typ_cation-transptr_N"/>
</dbReference>
<dbReference type="Gene3D" id="1.20.1110.10">
    <property type="entry name" value="Calcium-transporting ATPase, transmembrane domain"/>
    <property type="match status" value="4"/>
</dbReference>
<dbReference type="SFLD" id="SFLDS00003">
    <property type="entry name" value="Haloacid_Dehalogenase"/>
    <property type="match status" value="1"/>
</dbReference>
<keyword evidence="6" id="KW-0109">Calcium transport</keyword>
<dbReference type="PROSITE" id="PS00455">
    <property type="entry name" value="AMP_BINDING"/>
    <property type="match status" value="1"/>
</dbReference>
<dbReference type="InterPro" id="IPR036736">
    <property type="entry name" value="ACP-like_sf"/>
</dbReference>
<dbReference type="Pfam" id="PF07993">
    <property type="entry name" value="NAD_binding_4"/>
    <property type="match status" value="1"/>
</dbReference>
<dbReference type="PRINTS" id="PR00119">
    <property type="entry name" value="CATATPASE"/>
</dbReference>
<feature type="transmembrane region" description="Helical" evidence="18">
    <location>
        <begin position="1183"/>
        <end position="1205"/>
    </location>
</feature>
<keyword evidence="11" id="KW-0460">Magnesium</keyword>
<dbReference type="SFLD" id="SFLDG00002">
    <property type="entry name" value="C1.7:_P-type_atpase_like"/>
    <property type="match status" value="1"/>
</dbReference>
<dbReference type="Proteomes" id="UP000663861">
    <property type="component" value="Unassembled WGS sequence"/>
</dbReference>
<dbReference type="SUPFAM" id="SSF81653">
    <property type="entry name" value="Calcium ATPase, transduction domain A"/>
    <property type="match status" value="1"/>
</dbReference>
<dbReference type="SUPFAM" id="SSF81660">
    <property type="entry name" value="Metal cation-transporting ATPase, ATP-binding domain N"/>
    <property type="match status" value="2"/>
</dbReference>
<evidence type="ECO:0000256" key="14">
    <source>
        <dbReference type="ARBA" id="ARBA00023065"/>
    </source>
</evidence>
<feature type="domain" description="Polyketide synthase-like phosphopantetheine-binding" evidence="19">
    <location>
        <begin position="578"/>
        <end position="657"/>
    </location>
</feature>
<evidence type="ECO:0000256" key="10">
    <source>
        <dbReference type="ARBA" id="ARBA00022840"/>
    </source>
</evidence>
<dbReference type="InterPro" id="IPR042099">
    <property type="entry name" value="ANL_N_sf"/>
</dbReference>
<evidence type="ECO:0000256" key="7">
    <source>
        <dbReference type="ARBA" id="ARBA00022692"/>
    </source>
</evidence>
<evidence type="ECO:0000256" key="5">
    <source>
        <dbReference type="ARBA" id="ARBA00022553"/>
    </source>
</evidence>
<feature type="transmembrane region" description="Helical" evidence="18">
    <location>
        <begin position="2134"/>
        <end position="2159"/>
    </location>
</feature>
<evidence type="ECO:0000256" key="6">
    <source>
        <dbReference type="ARBA" id="ARBA00022568"/>
    </source>
</evidence>
<evidence type="ECO:0000256" key="11">
    <source>
        <dbReference type="ARBA" id="ARBA00022842"/>
    </source>
</evidence>
<proteinExistence type="inferred from homology"/>
<keyword evidence="10" id="KW-0067">ATP-binding</keyword>
<comment type="catalytic activity">
    <reaction evidence="17">
        <text>Ca(2+)(in) + ATP + H2O = Ca(2+)(out) + ADP + phosphate + H(+)</text>
        <dbReference type="Rhea" id="RHEA:18105"/>
        <dbReference type="ChEBI" id="CHEBI:15377"/>
        <dbReference type="ChEBI" id="CHEBI:15378"/>
        <dbReference type="ChEBI" id="CHEBI:29108"/>
        <dbReference type="ChEBI" id="CHEBI:30616"/>
        <dbReference type="ChEBI" id="CHEBI:43474"/>
        <dbReference type="ChEBI" id="CHEBI:456216"/>
        <dbReference type="EC" id="7.2.2.10"/>
    </reaction>
</comment>
<evidence type="ECO:0000256" key="13">
    <source>
        <dbReference type="ARBA" id="ARBA00022989"/>
    </source>
</evidence>
<dbReference type="GO" id="GO:0005524">
    <property type="term" value="F:ATP binding"/>
    <property type="evidence" value="ECO:0007669"/>
    <property type="project" value="UniProtKB-KW"/>
</dbReference>
<keyword evidence="8" id="KW-0547">Nucleotide-binding</keyword>
<dbReference type="PROSITE" id="PS00154">
    <property type="entry name" value="ATPASE_E1_E2"/>
    <property type="match status" value="1"/>
</dbReference>
<dbReference type="InterPro" id="IPR008250">
    <property type="entry name" value="ATPase_P-typ_transduc_dom_A_sf"/>
</dbReference>
<keyword evidence="13 18" id="KW-1133">Transmembrane helix</keyword>
<dbReference type="FunFam" id="1.20.1110.10:FF:000027">
    <property type="entry name" value="Calcium-transporting ATPase, putative"/>
    <property type="match status" value="1"/>
</dbReference>
<dbReference type="Pfam" id="PF23562">
    <property type="entry name" value="AMP-binding_C_3"/>
    <property type="match status" value="1"/>
</dbReference>
<keyword evidence="4" id="KW-0596">Phosphopantetheine</keyword>
<protein>
    <recommendedName>
        <fullName evidence="2">P-type Ca(2+) transporter</fullName>
        <ecNumber evidence="2">7.2.2.10</ecNumber>
    </recommendedName>
</protein>
<dbReference type="SUPFAM" id="SSF81665">
    <property type="entry name" value="Calcium ATPase, transmembrane domain M"/>
    <property type="match status" value="2"/>
</dbReference>
<dbReference type="InterPro" id="IPR020845">
    <property type="entry name" value="AMP-binding_CS"/>
</dbReference>
<dbReference type="InterPro" id="IPR036291">
    <property type="entry name" value="NAD(P)-bd_dom_sf"/>
</dbReference>
<dbReference type="GO" id="GO:0016887">
    <property type="term" value="F:ATP hydrolysis activity"/>
    <property type="evidence" value="ECO:0007669"/>
    <property type="project" value="InterPro"/>
</dbReference>
<keyword evidence="14" id="KW-0406">Ion transport</keyword>
<dbReference type="SUPFAM" id="SSF51735">
    <property type="entry name" value="NAD(P)-binding Rossmann-fold domains"/>
    <property type="match status" value="1"/>
</dbReference>
<evidence type="ECO:0000256" key="15">
    <source>
        <dbReference type="ARBA" id="ARBA00023136"/>
    </source>
</evidence>
<keyword evidence="3" id="KW-0813">Transport</keyword>
<dbReference type="Pfam" id="PF00690">
    <property type="entry name" value="Cation_ATPase_N"/>
    <property type="match status" value="1"/>
</dbReference>
<dbReference type="EMBL" id="CAJMWY010002161">
    <property type="protein sequence ID" value="CAE6483515.1"/>
    <property type="molecule type" value="Genomic_DNA"/>
</dbReference>
<evidence type="ECO:0000256" key="16">
    <source>
        <dbReference type="ARBA" id="ARBA00038148"/>
    </source>
</evidence>
<dbReference type="InterPro" id="IPR009081">
    <property type="entry name" value="PP-bd_ACP"/>
</dbReference>
<dbReference type="GO" id="GO:0016020">
    <property type="term" value="C:membrane"/>
    <property type="evidence" value="ECO:0007669"/>
    <property type="project" value="UniProtKB-SubCell"/>
</dbReference>
<evidence type="ECO:0000256" key="2">
    <source>
        <dbReference type="ARBA" id="ARBA00012790"/>
    </source>
</evidence>
<evidence type="ECO:0000313" key="21">
    <source>
        <dbReference type="EMBL" id="CAE6483515.1"/>
    </source>
</evidence>
<dbReference type="Gene3D" id="1.10.1200.10">
    <property type="entry name" value="ACP-like"/>
    <property type="match status" value="1"/>
</dbReference>
<dbReference type="SMART" id="SM00823">
    <property type="entry name" value="PKS_PP"/>
    <property type="match status" value="1"/>
</dbReference>
<accession>A0A8H3CM07</accession>
<dbReference type="InterPro" id="IPR013120">
    <property type="entry name" value="FAR_NAD-bd"/>
</dbReference>
<dbReference type="SFLD" id="SFLDF00027">
    <property type="entry name" value="p-type_atpase"/>
    <property type="match status" value="1"/>
</dbReference>
<dbReference type="InterPro" id="IPR018303">
    <property type="entry name" value="ATPase_P-typ_P_site"/>
</dbReference>
<dbReference type="InterPro" id="IPR000873">
    <property type="entry name" value="AMP-dep_synth/lig_dom"/>
</dbReference>
<evidence type="ECO:0000259" key="20">
    <source>
        <dbReference type="SMART" id="SM00831"/>
    </source>
</evidence>
<dbReference type="EC" id="7.2.2.10" evidence="2"/>
<dbReference type="Gene3D" id="3.40.50.1000">
    <property type="entry name" value="HAD superfamily/HAD-like"/>
    <property type="match status" value="1"/>
</dbReference>
<dbReference type="InterPro" id="IPR036412">
    <property type="entry name" value="HAD-like_sf"/>
</dbReference>
<dbReference type="Gene3D" id="2.70.150.10">
    <property type="entry name" value="Calcium-transporting ATPase, cytoplasmic transduction domain A"/>
    <property type="match status" value="1"/>
</dbReference>
<dbReference type="InterPro" id="IPR023298">
    <property type="entry name" value="ATPase_P-typ_TM_dom_sf"/>
</dbReference>
<dbReference type="InterPro" id="IPR023214">
    <property type="entry name" value="HAD_sf"/>
</dbReference>
<keyword evidence="7 18" id="KW-0812">Transmembrane</keyword>
<dbReference type="InterPro" id="IPR059000">
    <property type="entry name" value="ATPase_P-type_domA"/>
</dbReference>
<evidence type="ECO:0000256" key="9">
    <source>
        <dbReference type="ARBA" id="ARBA00022837"/>
    </source>
</evidence>
<dbReference type="FunFam" id="3.40.50.1000:FF:000028">
    <property type="entry name" value="Calcium-transporting P-type ATPase, putative"/>
    <property type="match status" value="1"/>
</dbReference>
<dbReference type="InterPro" id="IPR006068">
    <property type="entry name" value="ATPase_P-typ_cation-transptr_C"/>
</dbReference>
<dbReference type="InterPro" id="IPR023299">
    <property type="entry name" value="ATPase_P-typ_cyto_dom_N"/>
</dbReference>
<sequence length="2213" mass="241426">MTVGLNAFISPVTDGSVALNQLVDYHLGRNAECGFAMLVDISDSPNEQCLLVNYKQLAHATHRAAHIVNPSLTIPQGTRVAILTSTDTIVNVALVLGILRAGLVPFPISPRVSVAGICHLLIATETCYMVSGGGSAIARLAESVRSAMEESKCPFNTIRLPTFKELFQQHPLDAFEPFPDIVPSSQDSVVAILHSSGSTGLPRPVTYTQERVLSSFVNQPPCYGMGRFGARVGLMALPTFHVMGFISHCFYPQFAGFTSILFAPGPTPVVPSPDVTLRAVIRSQCTFLLTVPTFLEAWSHDTEAVSHLKKIDGIVYAGGPLIPHVGDGLVRQGISLRAAYGATEFGAPVEFDLVKRAPEDWIYIELADYARPEFIPQHDQDGTYELVMLSTPRHKPFVINYRNEGGEVGYATKDLVIPHPTKPGLWKIVGRLDDQIVLLNGEKTNPVPIEDEIVKCPQVQSVVMFGREQNQTGLLIELSDQLKPLTGEDNERVINRIWPFIELANNNTSTHSRIAREAIIFSEPSRPLPRTPKGNVARAAALRLYADDIARMYAQLGQTSSLRSLGTPRSWENSDEVDSWLAHCVAHLLGRKLKAGDDLFQQGFDSLTATLLSGVLKQALSSSSDMKIQRVARQVTQQTLFNHPSILQLVNYLLRLTSGSTDSLSNTLEVESDTMGTMIARYTQGMNTRLNDPAWSLLDSEPIENVVITGTTGSLGSHILAQLLTNDRVRQIWAINRPQKGSGAPVARRQRASFKDKALPINLLNHPKLTFLECNLNENQLGLAHEDYEAIRSSATTIIHNAWQVDFNWNLQSFEPNVRGTRHLVDLALNSTWKRAPRLVFTSSISVAGLGLPGRSLDEEYIKRSTIAPGFGYGESKYVAERRSTIAPGFGYGESKYVAERVLEAAKFAGLETCIIRLGQLSGDRVSGSWSKTDWFPSVLASSLTIGYLPDAIGSVSWVPLDVAAQALLDSVSWVPLDVAAQALLDVCNHTAIDLPSVAHIAHPQPSPWSELMKSVVEAAKVELGKDLKFISFYEWNRKVTETVTLHQNIDVHKWLPTVKLQASVDGMAEVDRAVRESSNSDAKMDDAWTKTPEQVLTHFSVNHHTGLTAGQIAENTKRYGKNELPDEPPTPLWELILEQFKDQLVLILLGSAVISFDQLVLILLGSAVISFVLALFEDHGDSGLFMAFVEPAVILLILVANAAVGVIQETKAERAIDALKEYSPDEAKVIRDGHVAKIHASDLVPGDIALKEYSPDEAKVIRDGHVAKIHASDLVPGDIVSIAVGDRIPADCRVTMIHSSSFRVDQAILTGESQSVSKNLEALGDKNAVKQDMTNMVFSGTTVVNGNATAVVVQTGQQTAIGDIHRSISSQISEKTPLKRKLDDFGDMLAKVITVICILVWLVNVRHFWDPAHHSALQGAVYYFKIAVALAVAAIPEGLAAVITACLALGTKKMAQKNAIVRNLPSVETLGATNVICSDKTGTLTTNQMSVSRVLVIDDVSGSPLEYNVEGTTFAPTGSIYSLKGEALNAQELQTGPLVRLAEISALCNDAMIVYNEYNVEGTTFAPTGSIYSLKGEALNSQELQTGPLVRLAEISALCNDAMIVYNEEKDTYTNVGEPTEAALRVLVEKIGCASTEVTKSLGSLTPRSRSTAVNEYYESQYERLVTFEFSRDRKMMSVLVKRTTNPGSGATLFVKGAPESVLERCSYIRVGSQLQPLSSSLRTQLLSKVSDVGSQGLRTLALAYSDKADGDASHYKLSTTAEYSRFEQELVFVGFVGMLDPPRPEVRGAIANCRAAGIRVICITGDNKKTAEAICRQIGIFGPDEDLTGKSYTGRELDALSPEEKIQAVQRASLFSRTEPGHKSQLVDLLQGLGLVVAMTGDGVNDAPALKKADIGVAMGSGTDVAKLAADMVLADSNFATIEQAVEEGRLIYNNTKQFIRYLISSNIGEVVSIFLTVLLGMPEALIPVQLLWVNLVTDSLPATALGFNPPDHTIMRMPPRNVPTALGFNPPDHTIMRMPPRNVREPLVGKWLFIRYLIIGTYVGVATVFGYAWWFIFYEGGPQITFHQLTHFHQCSSLFPEIGCAMFTNEMAKTATTISLSILVTVEMFNAANSLSENESLFALPVWKNPYLVAAIALSMSLHFAILYIPFFAALFSITPLNWQEWKAVVLISLPVIAIDEVLKYISVSSSPLLTLCHVSDYYVALAGIK</sequence>
<dbReference type="Pfam" id="PF00550">
    <property type="entry name" value="PP-binding"/>
    <property type="match status" value="1"/>
</dbReference>
<dbReference type="PANTHER" id="PTHR42861">
    <property type="entry name" value="CALCIUM-TRANSPORTING ATPASE"/>
    <property type="match status" value="1"/>
</dbReference>
<organism evidence="21 22">
    <name type="scientific">Rhizoctonia solani</name>
    <dbReference type="NCBI Taxonomy" id="456999"/>
    <lineage>
        <taxon>Eukaryota</taxon>
        <taxon>Fungi</taxon>
        <taxon>Dikarya</taxon>
        <taxon>Basidiomycota</taxon>
        <taxon>Agaricomycotina</taxon>
        <taxon>Agaricomycetes</taxon>
        <taxon>Cantharellales</taxon>
        <taxon>Ceratobasidiaceae</taxon>
        <taxon>Rhizoctonia</taxon>
    </lineage>
</organism>
<dbReference type="InterPro" id="IPR020806">
    <property type="entry name" value="PKS_PP-bd"/>
</dbReference>
<dbReference type="NCBIfam" id="TIGR01494">
    <property type="entry name" value="ATPase_P-type"/>
    <property type="match status" value="2"/>
</dbReference>
<dbReference type="SUPFAM" id="SSF56784">
    <property type="entry name" value="HAD-like"/>
    <property type="match status" value="1"/>
</dbReference>
<dbReference type="Pfam" id="PF00501">
    <property type="entry name" value="AMP-binding"/>
    <property type="match status" value="1"/>
</dbReference>
<dbReference type="Gene3D" id="3.40.50.720">
    <property type="entry name" value="NAD(P)-binding Rossmann-like Domain"/>
    <property type="match status" value="1"/>
</dbReference>
<gene>
    <name evidence="21" type="ORF">RDB_LOCUS101542</name>
</gene>
<dbReference type="InterPro" id="IPR044492">
    <property type="entry name" value="P_typ_ATPase_HD_dom"/>
</dbReference>
<evidence type="ECO:0000256" key="8">
    <source>
        <dbReference type="ARBA" id="ARBA00022741"/>
    </source>
</evidence>
<dbReference type="Pfam" id="PF00122">
    <property type="entry name" value="E1-E2_ATPase"/>
    <property type="match status" value="1"/>
</dbReference>